<dbReference type="AlphaFoldDB" id="A0A448X3S6"/>
<dbReference type="Proteomes" id="UP000784294">
    <property type="component" value="Unassembled WGS sequence"/>
</dbReference>
<dbReference type="EMBL" id="CAAALY010087675">
    <property type="protein sequence ID" value="VEL27503.1"/>
    <property type="molecule type" value="Genomic_DNA"/>
</dbReference>
<feature type="region of interest" description="Disordered" evidence="1">
    <location>
        <begin position="167"/>
        <end position="198"/>
    </location>
</feature>
<proteinExistence type="predicted"/>
<evidence type="ECO:0000313" key="2">
    <source>
        <dbReference type="EMBL" id="VEL27503.1"/>
    </source>
</evidence>
<organism evidence="2 3">
    <name type="scientific">Protopolystoma xenopodis</name>
    <dbReference type="NCBI Taxonomy" id="117903"/>
    <lineage>
        <taxon>Eukaryota</taxon>
        <taxon>Metazoa</taxon>
        <taxon>Spiralia</taxon>
        <taxon>Lophotrochozoa</taxon>
        <taxon>Platyhelminthes</taxon>
        <taxon>Monogenea</taxon>
        <taxon>Polyopisthocotylea</taxon>
        <taxon>Polystomatidea</taxon>
        <taxon>Polystomatidae</taxon>
        <taxon>Protopolystoma</taxon>
    </lineage>
</organism>
<comment type="caution">
    <text evidence="2">The sequence shown here is derived from an EMBL/GenBank/DDBJ whole genome shotgun (WGS) entry which is preliminary data.</text>
</comment>
<accession>A0A448X3S6</accession>
<evidence type="ECO:0000256" key="1">
    <source>
        <dbReference type="SAM" id="MobiDB-lite"/>
    </source>
</evidence>
<evidence type="ECO:0000313" key="3">
    <source>
        <dbReference type="Proteomes" id="UP000784294"/>
    </source>
</evidence>
<gene>
    <name evidence="2" type="ORF">PXEA_LOCUS20943</name>
</gene>
<keyword evidence="3" id="KW-1185">Reference proteome</keyword>
<feature type="non-terminal residue" evidence="2">
    <location>
        <position position="294"/>
    </location>
</feature>
<feature type="compositionally biased region" description="Low complexity" evidence="1">
    <location>
        <begin position="183"/>
        <end position="198"/>
    </location>
</feature>
<protein>
    <submittedName>
        <fullName evidence="2">Uncharacterized protein</fullName>
    </submittedName>
</protein>
<sequence length="294" mass="28923">MLSRPIGCLDSPSVHCSDAALRWRVGCTNSSALGGLGDVGLPGGLGLAGLGDMCPGGGPVNVGPNVGVGGSSSGSAAGGSGSGLGPTVAGGHLGAPVRGLSAGLADLAMGNSALLGAHLSGPPGSPAVGEDATGYPARSRIAHLAHRPTANSSALCTGLMLVGPLTGGLDDLEPTTPTPTPTPTATATPTPTATGSGTAATNTVNHNSAANFSANWPQLTTQHCLYNCQTCCARPSRPGLLSAAGREQSPHNYLACSPRPAHLNSLPPAGCGLAHSQPAYPYQQQANHNQNHNH</sequence>
<name>A0A448X3S6_9PLAT</name>
<reference evidence="2" key="1">
    <citation type="submission" date="2018-11" db="EMBL/GenBank/DDBJ databases">
        <authorList>
            <consortium name="Pathogen Informatics"/>
        </authorList>
    </citation>
    <scope>NUCLEOTIDE SEQUENCE</scope>
</reference>